<dbReference type="Gene3D" id="1.20.120.1220">
    <property type="match status" value="1"/>
</dbReference>
<proteinExistence type="inferred from homology"/>
<dbReference type="EC" id="2.1.1.-" evidence="9"/>
<name>A0A6I3SL31_HELMO</name>
<dbReference type="PANTHER" id="PTHR30487">
    <property type="entry name" value="TYPE 4 PREPILIN-LIKE PROTEINS LEADER PEPTIDE-PROCESSING ENZYME"/>
    <property type="match status" value="1"/>
</dbReference>
<keyword evidence="3" id="KW-1003">Cell membrane</keyword>
<keyword evidence="7 10" id="KW-0472">Membrane</keyword>
<evidence type="ECO:0000256" key="6">
    <source>
        <dbReference type="ARBA" id="ARBA00022989"/>
    </source>
</evidence>
<feature type="transmembrane region" description="Helical" evidence="10">
    <location>
        <begin position="97"/>
        <end position="117"/>
    </location>
</feature>
<evidence type="ECO:0000256" key="2">
    <source>
        <dbReference type="ARBA" id="ARBA00005801"/>
    </source>
</evidence>
<keyword evidence="9" id="KW-0511">Multifunctional enzyme</keyword>
<feature type="transmembrane region" description="Helical" evidence="10">
    <location>
        <begin position="6"/>
        <end position="25"/>
    </location>
</feature>
<feature type="domain" description="Prepilin peptidase A24 N-terminal" evidence="12">
    <location>
        <begin position="13"/>
        <end position="93"/>
    </location>
</feature>
<evidence type="ECO:0000256" key="3">
    <source>
        <dbReference type="ARBA" id="ARBA00022475"/>
    </source>
</evidence>
<sequence length="252" mass="27765">MEDWFVQFICFSVGTLIGSFLNVVIRRMPRGESIVSPPSHCPSCGFRLQWRDLIPLFSYLLLLGRCRNCGSSIGIRYPLIELVNGLGYLGIFLHRGFSLSSLSLMVLFSILLAVVFIDLDSMIIPDNLMLFGLLTGILLTASQTWSVFVEGIIGMVIGGGILLTIAVLSKGGMGGGDIKLAGVLGLFLGSHQILLILFLSFLMGSVVGITLMIMKRKTMKDMIPFGPFLAMAAYISMFWGNSILYWYGLMYY</sequence>
<dbReference type="GO" id="GO:0006465">
    <property type="term" value="P:signal peptide processing"/>
    <property type="evidence" value="ECO:0007669"/>
    <property type="project" value="TreeGrafter"/>
</dbReference>
<evidence type="ECO:0000256" key="1">
    <source>
        <dbReference type="ARBA" id="ARBA00004429"/>
    </source>
</evidence>
<comment type="function">
    <text evidence="9">Plays an essential role in type IV pili and type II pseudopili formation by proteolytically removing the leader sequence from substrate proteins and subsequently monomethylating the alpha-amino group of the newly exposed N-terminal phenylalanine.</text>
</comment>
<evidence type="ECO:0000256" key="5">
    <source>
        <dbReference type="ARBA" id="ARBA00022692"/>
    </source>
</evidence>
<evidence type="ECO:0000256" key="8">
    <source>
        <dbReference type="RuleBase" id="RU003793"/>
    </source>
</evidence>
<evidence type="ECO:0000313" key="14">
    <source>
        <dbReference type="Proteomes" id="UP000430670"/>
    </source>
</evidence>
<protein>
    <recommendedName>
        <fullName evidence="9">Prepilin leader peptidase/N-methyltransferase</fullName>
        <ecNumber evidence="9">2.1.1.-</ecNumber>
        <ecNumber evidence="9">3.4.23.43</ecNumber>
    </recommendedName>
</protein>
<comment type="caution">
    <text evidence="13">The sequence shown here is derived from an EMBL/GenBank/DDBJ whole genome shotgun (WGS) entry which is preliminary data.</text>
</comment>
<keyword evidence="4" id="KW-0997">Cell inner membrane</keyword>
<keyword evidence="9" id="KW-0378">Hydrolase</keyword>
<dbReference type="RefSeq" id="WP_155476487.1">
    <property type="nucleotide sequence ID" value="NZ_WNKU01000010.1"/>
</dbReference>
<dbReference type="OrthoDB" id="9789291at2"/>
<keyword evidence="14" id="KW-1185">Reference proteome</keyword>
<keyword evidence="9" id="KW-0808">Transferase</keyword>
<dbReference type="Pfam" id="PF01478">
    <property type="entry name" value="Peptidase_A24"/>
    <property type="match status" value="1"/>
</dbReference>
<keyword evidence="9" id="KW-0489">Methyltransferase</keyword>
<evidence type="ECO:0000259" key="12">
    <source>
        <dbReference type="Pfam" id="PF06750"/>
    </source>
</evidence>
<dbReference type="InterPro" id="IPR010627">
    <property type="entry name" value="Prepilin_pept_A24_N"/>
</dbReference>
<keyword evidence="9" id="KW-0645">Protease</keyword>
<dbReference type="Proteomes" id="UP000430670">
    <property type="component" value="Unassembled WGS sequence"/>
</dbReference>
<feature type="transmembrane region" description="Helical" evidence="10">
    <location>
        <begin position="225"/>
        <end position="247"/>
    </location>
</feature>
<dbReference type="InterPro" id="IPR014032">
    <property type="entry name" value="Peptidase_A24A_bac"/>
</dbReference>
<comment type="catalytic activity">
    <reaction evidence="9">
        <text>Typically cleaves a -Gly-|-Phe- bond to release an N-terminal, basic peptide of 5-8 residues from type IV prepilin, and then N-methylates the new N-terminal amino group, the methyl donor being S-adenosyl-L-methionine.</text>
        <dbReference type="EC" id="3.4.23.43"/>
    </reaction>
</comment>
<evidence type="ECO:0000256" key="10">
    <source>
        <dbReference type="SAM" id="Phobius"/>
    </source>
</evidence>
<comment type="similarity">
    <text evidence="2 8">Belongs to the peptidase A24 family.</text>
</comment>
<evidence type="ECO:0000256" key="4">
    <source>
        <dbReference type="ARBA" id="ARBA00022519"/>
    </source>
</evidence>
<dbReference type="PRINTS" id="PR00864">
    <property type="entry name" value="PREPILNPTASE"/>
</dbReference>
<evidence type="ECO:0000259" key="11">
    <source>
        <dbReference type="Pfam" id="PF01478"/>
    </source>
</evidence>
<dbReference type="AlphaFoldDB" id="A0A6I3SL31"/>
<feature type="transmembrane region" description="Helical" evidence="10">
    <location>
        <begin position="123"/>
        <end position="141"/>
    </location>
</feature>
<dbReference type="EMBL" id="WNKU01000010">
    <property type="protein sequence ID" value="MTV49392.1"/>
    <property type="molecule type" value="Genomic_DNA"/>
</dbReference>
<evidence type="ECO:0000256" key="7">
    <source>
        <dbReference type="ARBA" id="ARBA00023136"/>
    </source>
</evidence>
<dbReference type="InterPro" id="IPR000045">
    <property type="entry name" value="Prepilin_IV_endopep_pep"/>
</dbReference>
<keyword evidence="6 10" id="KW-1133">Transmembrane helix</keyword>
<organism evidence="13 14">
    <name type="scientific">Heliobacterium mobile</name>
    <name type="common">Heliobacillus mobilis</name>
    <dbReference type="NCBI Taxonomy" id="28064"/>
    <lineage>
        <taxon>Bacteria</taxon>
        <taxon>Bacillati</taxon>
        <taxon>Bacillota</taxon>
        <taxon>Clostridia</taxon>
        <taxon>Eubacteriales</taxon>
        <taxon>Heliobacteriaceae</taxon>
        <taxon>Heliobacterium</taxon>
    </lineage>
</organism>
<keyword evidence="5 9" id="KW-0812">Transmembrane</keyword>
<evidence type="ECO:0000256" key="9">
    <source>
        <dbReference type="RuleBase" id="RU003794"/>
    </source>
</evidence>
<dbReference type="GO" id="GO:0004190">
    <property type="term" value="F:aspartic-type endopeptidase activity"/>
    <property type="evidence" value="ECO:0007669"/>
    <property type="project" value="UniProtKB-EC"/>
</dbReference>
<dbReference type="PANTHER" id="PTHR30487:SF0">
    <property type="entry name" value="PREPILIN LEADER PEPTIDASE_N-METHYLTRANSFERASE-RELATED"/>
    <property type="match status" value="1"/>
</dbReference>
<evidence type="ECO:0000313" key="13">
    <source>
        <dbReference type="EMBL" id="MTV49392.1"/>
    </source>
</evidence>
<dbReference type="GO" id="GO:0008168">
    <property type="term" value="F:methyltransferase activity"/>
    <property type="evidence" value="ECO:0007669"/>
    <property type="project" value="UniProtKB-KW"/>
</dbReference>
<dbReference type="InterPro" id="IPR050882">
    <property type="entry name" value="Prepilin_peptidase/N-MTase"/>
</dbReference>
<gene>
    <name evidence="13" type="ORF">GJ688_10420</name>
</gene>
<reference evidence="13 14" key="1">
    <citation type="submission" date="2019-11" db="EMBL/GenBank/DDBJ databases">
        <title>Whole-genome sequence of a the green, strictly anaerobic photosynthetic bacterium Heliobacillus mobilis DSM 6151.</title>
        <authorList>
            <person name="Kyndt J.A."/>
            <person name="Meyer T.E."/>
        </authorList>
    </citation>
    <scope>NUCLEOTIDE SEQUENCE [LARGE SCALE GENOMIC DNA]</scope>
    <source>
        <strain evidence="13 14">DSM 6151</strain>
    </source>
</reference>
<dbReference type="EC" id="3.4.23.43" evidence="9"/>
<accession>A0A6I3SL31</accession>
<dbReference type="GO" id="GO:0005886">
    <property type="term" value="C:plasma membrane"/>
    <property type="evidence" value="ECO:0007669"/>
    <property type="project" value="UniProtKB-SubCell"/>
</dbReference>
<feature type="domain" description="Prepilin type IV endopeptidase peptidase" evidence="11">
    <location>
        <begin position="105"/>
        <end position="209"/>
    </location>
</feature>
<feature type="transmembrane region" description="Helical" evidence="10">
    <location>
        <begin position="180"/>
        <end position="213"/>
    </location>
</feature>
<feature type="transmembrane region" description="Helical" evidence="10">
    <location>
        <begin position="148"/>
        <end position="168"/>
    </location>
</feature>
<dbReference type="GO" id="GO:0032259">
    <property type="term" value="P:methylation"/>
    <property type="evidence" value="ECO:0007669"/>
    <property type="project" value="UniProtKB-KW"/>
</dbReference>
<comment type="subcellular location">
    <subcellularLocation>
        <location evidence="1">Cell inner membrane</location>
        <topology evidence="1">Multi-pass membrane protein</topology>
    </subcellularLocation>
    <subcellularLocation>
        <location evidence="9">Cell membrane</location>
        <topology evidence="9">Multi-pass membrane protein</topology>
    </subcellularLocation>
</comment>
<dbReference type="Pfam" id="PF06750">
    <property type="entry name" value="A24_N_bact"/>
    <property type="match status" value="1"/>
</dbReference>